<proteinExistence type="predicted"/>
<dbReference type="STRING" id="1754192.A0A1Y1VUJ4"/>
<organism evidence="1 2">
    <name type="scientific">Anaeromyces robustus</name>
    <dbReference type="NCBI Taxonomy" id="1754192"/>
    <lineage>
        <taxon>Eukaryota</taxon>
        <taxon>Fungi</taxon>
        <taxon>Fungi incertae sedis</taxon>
        <taxon>Chytridiomycota</taxon>
        <taxon>Chytridiomycota incertae sedis</taxon>
        <taxon>Neocallimastigomycetes</taxon>
        <taxon>Neocallimastigales</taxon>
        <taxon>Neocallimastigaceae</taxon>
        <taxon>Anaeromyces</taxon>
    </lineage>
</organism>
<reference evidence="1 2" key="2">
    <citation type="submission" date="2016-08" db="EMBL/GenBank/DDBJ databases">
        <title>Pervasive Adenine N6-methylation of Active Genes in Fungi.</title>
        <authorList>
            <consortium name="DOE Joint Genome Institute"/>
            <person name="Mondo S.J."/>
            <person name="Dannebaum R.O."/>
            <person name="Kuo R.C."/>
            <person name="Labutti K."/>
            <person name="Haridas S."/>
            <person name="Kuo A."/>
            <person name="Salamov A."/>
            <person name="Ahrendt S.R."/>
            <person name="Lipzen A."/>
            <person name="Sullivan W."/>
            <person name="Andreopoulos W.B."/>
            <person name="Clum A."/>
            <person name="Lindquist E."/>
            <person name="Daum C."/>
            <person name="Ramamoorthy G.K."/>
            <person name="Gryganskyi A."/>
            <person name="Culley D."/>
            <person name="Magnuson J.K."/>
            <person name="James T.Y."/>
            <person name="O'Malley M.A."/>
            <person name="Stajich J.E."/>
            <person name="Spatafora J.W."/>
            <person name="Visel A."/>
            <person name="Grigoriev I.V."/>
        </authorList>
    </citation>
    <scope>NUCLEOTIDE SEQUENCE [LARGE SCALE GENOMIC DNA]</scope>
    <source>
        <strain evidence="1 2">S4</strain>
    </source>
</reference>
<evidence type="ECO:0000313" key="2">
    <source>
        <dbReference type="Proteomes" id="UP000193944"/>
    </source>
</evidence>
<evidence type="ECO:0000313" key="1">
    <source>
        <dbReference type="EMBL" id="ORX64969.1"/>
    </source>
</evidence>
<keyword evidence="2" id="KW-1185">Reference proteome</keyword>
<sequence>MHFYEIQVFEIQIFEMHLHPKIKLFIRNISNNHENEKKLLPPDTYEEIFNRFDKDKWIKALNNKIIEKFNIDNYKECSNLAFIENEELRNKEFDSQTNMHNIGSLLYLATGTIPDIIFAVRIRFNKGLFLRIYVDADLSDCNETKNIYYWFHCKKESAPIMWYSKLQHCEIILTAENEYFNRIKMYVDLKLLK</sequence>
<gene>
    <name evidence="1" type="ORF">BCR32DRAFT_286749</name>
</gene>
<dbReference type="EMBL" id="MCFG01000487">
    <property type="protein sequence ID" value="ORX64969.1"/>
    <property type="molecule type" value="Genomic_DNA"/>
</dbReference>
<accession>A0A1Y1VUJ4</accession>
<dbReference type="AlphaFoldDB" id="A0A1Y1VUJ4"/>
<dbReference type="Proteomes" id="UP000193944">
    <property type="component" value="Unassembled WGS sequence"/>
</dbReference>
<protein>
    <submittedName>
        <fullName evidence="1">Uncharacterized protein</fullName>
    </submittedName>
</protein>
<dbReference type="OrthoDB" id="2159379at2759"/>
<name>A0A1Y1VUJ4_9FUNG</name>
<reference evidence="1 2" key="1">
    <citation type="submission" date="2016-08" db="EMBL/GenBank/DDBJ databases">
        <title>A Parts List for Fungal Cellulosomes Revealed by Comparative Genomics.</title>
        <authorList>
            <consortium name="DOE Joint Genome Institute"/>
            <person name="Haitjema C.H."/>
            <person name="Gilmore S.P."/>
            <person name="Henske J.K."/>
            <person name="Solomon K.V."/>
            <person name="De Groot R."/>
            <person name="Kuo A."/>
            <person name="Mondo S.J."/>
            <person name="Salamov A.A."/>
            <person name="Labutti K."/>
            <person name="Zhao Z."/>
            <person name="Chiniquy J."/>
            <person name="Barry K."/>
            <person name="Brewer H.M."/>
            <person name="Purvine S.O."/>
            <person name="Wright A.T."/>
            <person name="Boxma B."/>
            <person name="Van Alen T."/>
            <person name="Hackstein J.H."/>
            <person name="Baker S.E."/>
            <person name="Grigoriev I.V."/>
            <person name="O'Malley M.A."/>
        </authorList>
    </citation>
    <scope>NUCLEOTIDE SEQUENCE [LARGE SCALE GENOMIC DNA]</scope>
    <source>
        <strain evidence="1 2">S4</strain>
    </source>
</reference>
<comment type="caution">
    <text evidence="1">The sequence shown here is derived from an EMBL/GenBank/DDBJ whole genome shotgun (WGS) entry which is preliminary data.</text>
</comment>